<name>K1R3J1_MAGGI</name>
<feature type="compositionally biased region" description="Polar residues" evidence="1">
    <location>
        <begin position="92"/>
        <end position="117"/>
    </location>
</feature>
<dbReference type="EMBL" id="JH815762">
    <property type="protein sequence ID" value="EKC40333.1"/>
    <property type="molecule type" value="Genomic_DNA"/>
</dbReference>
<sequence>MKASNSKYVIKLNEINLEISALNQKINGLEKREAYQSRLITNLQSKIENYNKAFLSFDDDFATDEPSDSSISSHIPIVGSQDSEDSPAKPQMSKSEAETQGTFTQENPSSQNSITDI</sequence>
<evidence type="ECO:0000313" key="2">
    <source>
        <dbReference type="EMBL" id="EKC40333.1"/>
    </source>
</evidence>
<feature type="region of interest" description="Disordered" evidence="1">
    <location>
        <begin position="61"/>
        <end position="117"/>
    </location>
</feature>
<dbReference type="AlphaFoldDB" id="K1R3J1"/>
<dbReference type="InParanoid" id="K1R3J1"/>
<protein>
    <submittedName>
        <fullName evidence="2">Uncharacterized protein</fullName>
    </submittedName>
</protein>
<organism evidence="2">
    <name type="scientific">Magallana gigas</name>
    <name type="common">Pacific oyster</name>
    <name type="synonym">Crassostrea gigas</name>
    <dbReference type="NCBI Taxonomy" id="29159"/>
    <lineage>
        <taxon>Eukaryota</taxon>
        <taxon>Metazoa</taxon>
        <taxon>Spiralia</taxon>
        <taxon>Lophotrochozoa</taxon>
        <taxon>Mollusca</taxon>
        <taxon>Bivalvia</taxon>
        <taxon>Autobranchia</taxon>
        <taxon>Pteriomorphia</taxon>
        <taxon>Ostreida</taxon>
        <taxon>Ostreoidea</taxon>
        <taxon>Ostreidae</taxon>
        <taxon>Magallana</taxon>
    </lineage>
</organism>
<reference evidence="2" key="1">
    <citation type="journal article" date="2012" name="Nature">
        <title>The oyster genome reveals stress adaptation and complexity of shell formation.</title>
        <authorList>
            <person name="Zhang G."/>
            <person name="Fang X."/>
            <person name="Guo X."/>
            <person name="Li L."/>
            <person name="Luo R."/>
            <person name="Xu F."/>
            <person name="Yang P."/>
            <person name="Zhang L."/>
            <person name="Wang X."/>
            <person name="Qi H."/>
            <person name="Xiong Z."/>
            <person name="Que H."/>
            <person name="Xie Y."/>
            <person name="Holland P.W."/>
            <person name="Paps J."/>
            <person name="Zhu Y."/>
            <person name="Wu F."/>
            <person name="Chen Y."/>
            <person name="Wang J."/>
            <person name="Peng C."/>
            <person name="Meng J."/>
            <person name="Yang L."/>
            <person name="Liu J."/>
            <person name="Wen B."/>
            <person name="Zhang N."/>
            <person name="Huang Z."/>
            <person name="Zhu Q."/>
            <person name="Feng Y."/>
            <person name="Mount A."/>
            <person name="Hedgecock D."/>
            <person name="Xu Z."/>
            <person name="Liu Y."/>
            <person name="Domazet-Loso T."/>
            <person name="Du Y."/>
            <person name="Sun X."/>
            <person name="Zhang S."/>
            <person name="Liu B."/>
            <person name="Cheng P."/>
            <person name="Jiang X."/>
            <person name="Li J."/>
            <person name="Fan D."/>
            <person name="Wang W."/>
            <person name="Fu W."/>
            <person name="Wang T."/>
            <person name="Wang B."/>
            <person name="Zhang J."/>
            <person name="Peng Z."/>
            <person name="Li Y."/>
            <person name="Li N."/>
            <person name="Wang J."/>
            <person name="Chen M."/>
            <person name="He Y."/>
            <person name="Tan F."/>
            <person name="Song X."/>
            <person name="Zheng Q."/>
            <person name="Huang R."/>
            <person name="Yang H."/>
            <person name="Du X."/>
            <person name="Chen L."/>
            <person name="Yang M."/>
            <person name="Gaffney P.M."/>
            <person name="Wang S."/>
            <person name="Luo L."/>
            <person name="She Z."/>
            <person name="Ming Y."/>
            <person name="Huang W."/>
            <person name="Zhang S."/>
            <person name="Huang B."/>
            <person name="Zhang Y."/>
            <person name="Qu T."/>
            <person name="Ni P."/>
            <person name="Miao G."/>
            <person name="Wang J."/>
            <person name="Wang Q."/>
            <person name="Steinberg C.E."/>
            <person name="Wang H."/>
            <person name="Li N."/>
            <person name="Qian L."/>
            <person name="Zhang G."/>
            <person name="Li Y."/>
            <person name="Yang H."/>
            <person name="Liu X."/>
            <person name="Wang J."/>
            <person name="Yin Y."/>
            <person name="Wang J."/>
        </authorList>
    </citation>
    <scope>NUCLEOTIDE SEQUENCE [LARGE SCALE GENOMIC DNA]</scope>
    <source>
        <strain evidence="2">05x7-T-G4-1.051#20</strain>
    </source>
</reference>
<proteinExistence type="predicted"/>
<accession>K1R3J1</accession>
<evidence type="ECO:0000256" key="1">
    <source>
        <dbReference type="SAM" id="MobiDB-lite"/>
    </source>
</evidence>
<gene>
    <name evidence="2" type="ORF">CGI_10012234</name>
</gene>
<dbReference type="HOGENOM" id="CLU_2087130_0_0_1"/>
<feature type="compositionally biased region" description="Low complexity" evidence="1">
    <location>
        <begin position="68"/>
        <end position="77"/>
    </location>
</feature>